<dbReference type="EMBL" id="KQ947406">
    <property type="protein sequence ID" value="KUJ22568.1"/>
    <property type="molecule type" value="Genomic_DNA"/>
</dbReference>
<dbReference type="SMART" id="SM00355">
    <property type="entry name" value="ZnF_C2H2"/>
    <property type="match status" value="3"/>
</dbReference>
<dbReference type="GeneID" id="28817987"/>
<protein>
    <recommendedName>
        <fullName evidence="2">C2H2-type domain-containing protein</fullName>
    </recommendedName>
</protein>
<evidence type="ECO:0000313" key="3">
    <source>
        <dbReference type="EMBL" id="KUJ22568.1"/>
    </source>
</evidence>
<evidence type="ECO:0000256" key="1">
    <source>
        <dbReference type="SAM" id="MobiDB-lite"/>
    </source>
</evidence>
<gene>
    <name evidence="3" type="ORF">LY89DRAFT_547333</name>
</gene>
<feature type="compositionally biased region" description="Polar residues" evidence="1">
    <location>
        <begin position="208"/>
        <end position="248"/>
    </location>
</feature>
<feature type="compositionally biased region" description="Acidic residues" evidence="1">
    <location>
        <begin position="294"/>
        <end position="303"/>
    </location>
</feature>
<feature type="compositionally biased region" description="Basic and acidic residues" evidence="1">
    <location>
        <begin position="352"/>
        <end position="362"/>
    </location>
</feature>
<proteinExistence type="predicted"/>
<feature type="compositionally biased region" description="Polar residues" evidence="1">
    <location>
        <begin position="126"/>
        <end position="147"/>
    </location>
</feature>
<evidence type="ECO:0000259" key="2">
    <source>
        <dbReference type="PROSITE" id="PS00028"/>
    </source>
</evidence>
<feature type="domain" description="C2H2-type" evidence="2">
    <location>
        <begin position="854"/>
        <end position="877"/>
    </location>
</feature>
<dbReference type="RefSeq" id="XP_018076923.1">
    <property type="nucleotide sequence ID" value="XM_018208261.1"/>
</dbReference>
<feature type="compositionally biased region" description="Polar residues" evidence="1">
    <location>
        <begin position="42"/>
        <end position="60"/>
    </location>
</feature>
<dbReference type="PANTHER" id="PTHR35391">
    <property type="entry name" value="C2H2-TYPE DOMAIN-CONTAINING PROTEIN-RELATED"/>
    <property type="match status" value="1"/>
</dbReference>
<dbReference type="AlphaFoldDB" id="A0A194XQW0"/>
<evidence type="ECO:0000313" key="4">
    <source>
        <dbReference type="Proteomes" id="UP000070700"/>
    </source>
</evidence>
<reference evidence="3 4" key="1">
    <citation type="submission" date="2015-10" db="EMBL/GenBank/DDBJ databases">
        <title>Full genome of DAOMC 229536 Phialocephala scopiformis, a fungal endophyte of spruce producing the potent anti-insectan compound rugulosin.</title>
        <authorList>
            <consortium name="DOE Joint Genome Institute"/>
            <person name="Walker A.K."/>
            <person name="Frasz S.L."/>
            <person name="Seifert K.A."/>
            <person name="Miller J.D."/>
            <person name="Mondo S.J."/>
            <person name="Labutti K."/>
            <person name="Lipzen A."/>
            <person name="Dockter R."/>
            <person name="Kennedy M."/>
            <person name="Grigoriev I.V."/>
            <person name="Spatafora J.W."/>
        </authorList>
    </citation>
    <scope>NUCLEOTIDE SEQUENCE [LARGE SCALE GENOMIC DNA]</scope>
    <source>
        <strain evidence="3 4">CBS 120377</strain>
    </source>
</reference>
<keyword evidence="4" id="KW-1185">Reference proteome</keyword>
<feature type="compositionally biased region" description="Polar residues" evidence="1">
    <location>
        <begin position="187"/>
        <end position="200"/>
    </location>
</feature>
<sequence length="1017" mass="112986">MSSAFNTASTSVDAFRSQEFDDSLGLNHNYLPTTPFDPHNPSPFNHSQTLSNSASPSYTPGESEYSDYQPSEFIEDPFFGVNFDAGVPRVDSIPQDPILGNVAYPSSDLNRPLPDLPDSTEDKAPTSATSTSYPLSPVHSNIANTPSPRVGANDIKSRTTISQHELTTDLHNSRFPNFNPHTQSAVLQLTPDNSGSSHTSAEGFEPSALSQVENSPSVMASQWGNAPQGGQSRNFMQSSGQYRGTNFNDFGGQLPSIKSEGLDNSQILRNEDGTWRTNESGPLGLNPDTRRDLDDEPIETLDEQTERLRIANKNREIEDWKSQTGGSSDVGDELPSRSFLPSNDPNDQRGPVVDRRTSEEKNNNIPPVEDGVSVHENQLIEGQTYFNFSDPNVSDADRNLLMSQARLWDDAPTFPYITTTTFQPGTANDAIMRFNRHSDTMSIASRAATWGTRRRSAPSLADIEGIADGSFIKKLAITKPKEETRPRQNSLLDTLTGALSRRGSNRQLKRSRSSQNIPEETEEPPHPRQNSQGSLTVPKRTLSFGRKPTPSINNALEAMVGTMAGPLAGTAHTRNNSISGGVTSPKSPHLGFPRSFMPRHRSKSDLSQDRTAQTGLVGLLRTHGGPPVAVLAAVQQPDLEDEDEEDDDAVDDGDMKVDSDQQAEAIVPNYEGFKAHVRRLNPDMESRFNWLVSRIAHQQEIRYKNLLELRVKHSQAINARTCSAGRHCLALGGSVTLTDAKGNPREPASGNLQLVTEFSDNDSNPGEGALTDETFPQGVPMPPTRNLPAEFECQLCFKAKKFQKPSDWTKHVHEDVQPFTCTYDKCKEPKSFKRKADWVRHENERHRHLEWWVCQVDDCRHPCYRKDNFLQHLVREHKLPEPKQKTKAAIKKARLTEPAWIMLEKCHHETTNRPQDEPCKFCGKQFPTWKKLTVHLAKHMEHLSLPILKLVDARSVDANTIISPVEQILTPITPGSGIPKNEFSPSPPFLHGISPHMANQYGPRAFDQPAYYPTTGP</sequence>
<dbReference type="KEGG" id="psco:LY89DRAFT_547333"/>
<feature type="compositionally biased region" description="Basic and acidic residues" evidence="1">
    <location>
        <begin position="304"/>
        <end position="321"/>
    </location>
</feature>
<dbReference type="Pfam" id="PF26082">
    <property type="entry name" value="zf-C2H2_AcuF"/>
    <property type="match status" value="1"/>
</dbReference>
<feature type="region of interest" description="Disordered" evidence="1">
    <location>
        <begin position="98"/>
        <end position="152"/>
    </location>
</feature>
<feature type="region of interest" description="Disordered" evidence="1">
    <location>
        <begin position="187"/>
        <end position="370"/>
    </location>
</feature>
<name>A0A194XQW0_MOLSC</name>
<feature type="non-terminal residue" evidence="3">
    <location>
        <position position="1017"/>
    </location>
</feature>
<dbReference type="InterPro" id="IPR013087">
    <property type="entry name" value="Znf_C2H2_type"/>
</dbReference>
<dbReference type="PROSITE" id="PS00028">
    <property type="entry name" value="ZINC_FINGER_C2H2_1"/>
    <property type="match status" value="2"/>
</dbReference>
<accession>A0A194XQW0</accession>
<feature type="region of interest" description="Disordered" evidence="1">
    <location>
        <begin position="478"/>
        <end position="547"/>
    </location>
</feature>
<dbReference type="InterPro" id="IPR058925">
    <property type="entry name" value="zf-C2H2_AcuF"/>
</dbReference>
<dbReference type="PANTHER" id="PTHR35391:SF3">
    <property type="entry name" value="FINGER DOMAIN PROTEIN, PUTATIVE (AFU_ORTHOLOGUE AFUA_8G04300)-RELATED"/>
    <property type="match status" value="1"/>
</dbReference>
<dbReference type="OrthoDB" id="5315052at2759"/>
<dbReference type="InParanoid" id="A0A194XQW0"/>
<feature type="region of interest" description="Disordered" evidence="1">
    <location>
        <begin position="31"/>
        <end position="68"/>
    </location>
</feature>
<dbReference type="Proteomes" id="UP000070700">
    <property type="component" value="Unassembled WGS sequence"/>
</dbReference>
<feature type="compositionally biased region" description="Basic residues" evidence="1">
    <location>
        <begin position="503"/>
        <end position="512"/>
    </location>
</feature>
<feature type="domain" description="C2H2-type" evidence="2">
    <location>
        <begin position="919"/>
        <end position="939"/>
    </location>
</feature>
<organism evidence="3 4">
    <name type="scientific">Mollisia scopiformis</name>
    <name type="common">Conifer needle endophyte fungus</name>
    <name type="synonym">Phialocephala scopiformis</name>
    <dbReference type="NCBI Taxonomy" id="149040"/>
    <lineage>
        <taxon>Eukaryota</taxon>
        <taxon>Fungi</taxon>
        <taxon>Dikarya</taxon>
        <taxon>Ascomycota</taxon>
        <taxon>Pezizomycotina</taxon>
        <taxon>Leotiomycetes</taxon>
        <taxon>Helotiales</taxon>
        <taxon>Mollisiaceae</taxon>
        <taxon>Mollisia</taxon>
    </lineage>
</organism>